<dbReference type="Gene3D" id="3.40.50.300">
    <property type="entry name" value="P-loop containing nucleotide triphosphate hydrolases"/>
    <property type="match status" value="1"/>
</dbReference>
<evidence type="ECO:0000259" key="6">
    <source>
        <dbReference type="PROSITE" id="PS50893"/>
    </source>
</evidence>
<proteinExistence type="predicted"/>
<dbReference type="RefSeq" id="WP_155036556.1">
    <property type="nucleotide sequence ID" value="NZ_JBHTIG010000009.1"/>
</dbReference>
<dbReference type="AlphaFoldDB" id="A0A7K1GR14"/>
<keyword evidence="1" id="KW-0813">Transport</keyword>
<evidence type="ECO:0000256" key="1">
    <source>
        <dbReference type="ARBA" id="ARBA00022448"/>
    </source>
</evidence>
<gene>
    <name evidence="7" type="ORF">GJV77_11765</name>
</gene>
<reference evidence="7 8" key="1">
    <citation type="journal article" date="2006" name="Int. J. Syst. Evol. Microbiol.">
        <title>Myroides pelagicus sp. nov., isolated from seawater in Thailand.</title>
        <authorList>
            <person name="Yoon J."/>
            <person name="Maneerat S."/>
            <person name="Kawai F."/>
            <person name="Yokota A."/>
        </authorList>
    </citation>
    <scope>NUCLEOTIDE SEQUENCE [LARGE SCALE GENOMIC DNA]</scope>
    <source>
        <strain evidence="7 8">SM1T</strain>
    </source>
</reference>
<keyword evidence="8" id="KW-1185">Reference proteome</keyword>
<dbReference type="InterPro" id="IPR003593">
    <property type="entry name" value="AAA+_ATPase"/>
</dbReference>
<organism evidence="7 8">
    <name type="scientific">Myroides pelagicus</name>
    <dbReference type="NCBI Taxonomy" id="270914"/>
    <lineage>
        <taxon>Bacteria</taxon>
        <taxon>Pseudomonadati</taxon>
        <taxon>Bacteroidota</taxon>
        <taxon>Flavobacteriia</taxon>
        <taxon>Flavobacteriales</taxon>
        <taxon>Flavobacteriaceae</taxon>
        <taxon>Myroides</taxon>
    </lineage>
</organism>
<evidence type="ECO:0000256" key="2">
    <source>
        <dbReference type="ARBA" id="ARBA00022741"/>
    </source>
</evidence>
<dbReference type="Pfam" id="PF00005">
    <property type="entry name" value="ABC_tran"/>
    <property type="match status" value="1"/>
</dbReference>
<dbReference type="SUPFAM" id="SSF52540">
    <property type="entry name" value="P-loop containing nucleoside triphosphate hydrolases"/>
    <property type="match status" value="1"/>
</dbReference>
<dbReference type="EMBL" id="WMJY01000031">
    <property type="protein sequence ID" value="MTH30574.1"/>
    <property type="molecule type" value="Genomic_DNA"/>
</dbReference>
<protein>
    <submittedName>
        <fullName evidence="7">Heme ABC transporter ATP-binding protein</fullName>
    </submittedName>
</protein>
<name>A0A7K1GR14_9FLAO</name>
<evidence type="ECO:0000313" key="8">
    <source>
        <dbReference type="Proteomes" id="UP000488936"/>
    </source>
</evidence>
<dbReference type="PANTHER" id="PTHR42794">
    <property type="entry name" value="HEMIN IMPORT ATP-BINDING PROTEIN HMUV"/>
    <property type="match status" value="1"/>
</dbReference>
<dbReference type="InterPro" id="IPR027417">
    <property type="entry name" value="P-loop_NTPase"/>
</dbReference>
<dbReference type="GO" id="GO:0005524">
    <property type="term" value="F:ATP binding"/>
    <property type="evidence" value="ECO:0007669"/>
    <property type="project" value="UniProtKB-KW"/>
</dbReference>
<evidence type="ECO:0000313" key="7">
    <source>
        <dbReference type="EMBL" id="MTH30574.1"/>
    </source>
</evidence>
<comment type="caution">
    <text evidence="7">The sequence shown here is derived from an EMBL/GenBank/DDBJ whole genome shotgun (WGS) entry which is preliminary data.</text>
</comment>
<keyword evidence="2" id="KW-0547">Nucleotide-binding</keyword>
<dbReference type="InterPro" id="IPR003439">
    <property type="entry name" value="ABC_transporter-like_ATP-bd"/>
</dbReference>
<dbReference type="GO" id="GO:0016887">
    <property type="term" value="F:ATP hydrolysis activity"/>
    <property type="evidence" value="ECO:0007669"/>
    <property type="project" value="InterPro"/>
</dbReference>
<evidence type="ECO:0000256" key="5">
    <source>
        <dbReference type="ARBA" id="ARBA00037066"/>
    </source>
</evidence>
<accession>A0A7K1GR14</accession>
<dbReference type="CDD" id="cd03214">
    <property type="entry name" value="ABC_Iron-Siderophores_B12_Hemin"/>
    <property type="match status" value="1"/>
</dbReference>
<dbReference type="NCBIfam" id="NF010068">
    <property type="entry name" value="PRK13548.1"/>
    <property type="match status" value="1"/>
</dbReference>
<dbReference type="PROSITE" id="PS50893">
    <property type="entry name" value="ABC_TRANSPORTER_2"/>
    <property type="match status" value="1"/>
</dbReference>
<keyword evidence="4" id="KW-1278">Translocase</keyword>
<evidence type="ECO:0000256" key="3">
    <source>
        <dbReference type="ARBA" id="ARBA00022840"/>
    </source>
</evidence>
<comment type="function">
    <text evidence="5">Part of the ABC transporter complex HmuTUV involved in hemin import. Responsible for energy coupling to the transport system.</text>
</comment>
<dbReference type="OrthoDB" id="9806726at2"/>
<feature type="domain" description="ABC transporter" evidence="6">
    <location>
        <begin position="2"/>
        <end position="240"/>
    </location>
</feature>
<dbReference type="SMART" id="SM00382">
    <property type="entry name" value="AAA"/>
    <property type="match status" value="1"/>
</dbReference>
<evidence type="ECO:0000256" key="4">
    <source>
        <dbReference type="ARBA" id="ARBA00022967"/>
    </source>
</evidence>
<dbReference type="Proteomes" id="UP000488936">
    <property type="component" value="Unassembled WGS sequence"/>
</dbReference>
<sequence length="258" mass="28984">MIKAVNLDFKVKSKYLLKSIDFSCHASEFVAIVGPNGAGKSTFLSLIANEISPSDNEVIFKDCVFSLWCRTNLAQHKAKFSQSFSSDIPLLVKDVVMMGRYPYFQNTPSKQDIESVEQILRYTGLDQFSGCEYNFLSGGEKQRVHIARVLVQLQNNNKQKLLLLDEPLNNLDVKHQHSVLKTIRAFCDKGNAAIVVLHDLNLASEYAQKVVILDKGIKICQGGVKQVFTQEILSKVYQMPCQVIENPISKNPLIIFGQ</sequence>
<dbReference type="PANTHER" id="PTHR42794:SF1">
    <property type="entry name" value="HEMIN IMPORT ATP-BINDING PROTEIN HMUV"/>
    <property type="match status" value="1"/>
</dbReference>
<keyword evidence="3 7" id="KW-0067">ATP-binding</keyword>